<evidence type="ECO:0000259" key="6">
    <source>
        <dbReference type="Pfam" id="PF01276"/>
    </source>
</evidence>
<gene>
    <name evidence="8" type="ORF">SAMN06264849_108187</name>
</gene>
<evidence type="ECO:0000313" key="9">
    <source>
        <dbReference type="Proteomes" id="UP000315636"/>
    </source>
</evidence>
<dbReference type="EMBL" id="FXTI01000008">
    <property type="protein sequence ID" value="SMO81816.1"/>
    <property type="molecule type" value="Genomic_DNA"/>
</dbReference>
<keyword evidence="9" id="KW-1185">Reference proteome</keyword>
<dbReference type="PANTHER" id="PTHR43277">
    <property type="entry name" value="ARGININE DECARBOXYLASE"/>
    <property type="match status" value="1"/>
</dbReference>
<dbReference type="SUPFAM" id="SSF55904">
    <property type="entry name" value="Ornithine decarboxylase C-terminal domain"/>
    <property type="match status" value="1"/>
</dbReference>
<dbReference type="InterPro" id="IPR008286">
    <property type="entry name" value="Prn/Lys/Arg_de-COase_C"/>
</dbReference>
<keyword evidence="5" id="KW-0456">Lyase</keyword>
<evidence type="ECO:0000256" key="1">
    <source>
        <dbReference type="ARBA" id="ARBA00001933"/>
    </source>
</evidence>
<evidence type="ECO:0000256" key="4">
    <source>
        <dbReference type="ARBA" id="ARBA00022898"/>
    </source>
</evidence>
<dbReference type="PANTHER" id="PTHR43277:SF3">
    <property type="entry name" value="DECARBOXYLASE, PUTATIVE-RELATED"/>
    <property type="match status" value="1"/>
</dbReference>
<dbReference type="Pfam" id="PF03711">
    <property type="entry name" value="OKR_DC_1_C"/>
    <property type="match status" value="1"/>
</dbReference>
<evidence type="ECO:0000256" key="5">
    <source>
        <dbReference type="ARBA" id="ARBA00023239"/>
    </source>
</evidence>
<accession>A0A521ED10</accession>
<dbReference type="GO" id="GO:0016831">
    <property type="term" value="F:carboxy-lyase activity"/>
    <property type="evidence" value="ECO:0007669"/>
    <property type="project" value="UniProtKB-KW"/>
</dbReference>
<dbReference type="InterPro" id="IPR052357">
    <property type="entry name" value="Orn_Lys_Arg_decarboxylase-I"/>
</dbReference>
<dbReference type="InterPro" id="IPR000310">
    <property type="entry name" value="Orn/Lys/Arg_deCO2ase_major_dom"/>
</dbReference>
<dbReference type="Gene3D" id="3.90.105.10">
    <property type="entry name" value="Molybdopterin biosynthesis moea protein, domain 2"/>
    <property type="match status" value="1"/>
</dbReference>
<dbReference type="Gene3D" id="3.40.640.10">
    <property type="entry name" value="Type I PLP-dependent aspartate aminotransferase-like (Major domain)"/>
    <property type="match status" value="1"/>
</dbReference>
<dbReference type="InterPro" id="IPR015424">
    <property type="entry name" value="PyrdxlP-dep_Trfase"/>
</dbReference>
<name>A0A521ED10_9BACL</name>
<protein>
    <submittedName>
        <fullName evidence="8">Arginine/lysine/ornithine decarboxylase</fullName>
    </submittedName>
</protein>
<dbReference type="AlphaFoldDB" id="A0A521ED10"/>
<organism evidence="8 9">
    <name type="scientific">Melghirimyces algeriensis</name>
    <dbReference type="NCBI Taxonomy" id="910412"/>
    <lineage>
        <taxon>Bacteria</taxon>
        <taxon>Bacillati</taxon>
        <taxon>Bacillota</taxon>
        <taxon>Bacilli</taxon>
        <taxon>Bacillales</taxon>
        <taxon>Thermoactinomycetaceae</taxon>
        <taxon>Melghirimyces</taxon>
    </lineage>
</organism>
<keyword evidence="4" id="KW-0663">Pyridoxal phosphate</keyword>
<feature type="domain" description="Orn/Lys/Arg decarboxylase C-terminal" evidence="7">
    <location>
        <begin position="400"/>
        <end position="449"/>
    </location>
</feature>
<dbReference type="OrthoDB" id="9815233at2"/>
<dbReference type="InterPro" id="IPR015421">
    <property type="entry name" value="PyrdxlP-dep_Trfase_major"/>
</dbReference>
<feature type="domain" description="Orn/Lys/Arg decarboxylases family 1 pyridoxal-P attachment site" evidence="6">
    <location>
        <begin position="8"/>
        <end position="301"/>
    </location>
</feature>
<dbReference type="InterPro" id="IPR036633">
    <property type="entry name" value="Prn/Lys/Arg_de-COase_C_sf"/>
</dbReference>
<dbReference type="Proteomes" id="UP000315636">
    <property type="component" value="Unassembled WGS sequence"/>
</dbReference>
<evidence type="ECO:0000256" key="3">
    <source>
        <dbReference type="ARBA" id="ARBA00022793"/>
    </source>
</evidence>
<comment type="cofactor">
    <cofactor evidence="1">
        <name>pyridoxal 5'-phosphate</name>
        <dbReference type="ChEBI" id="CHEBI:597326"/>
    </cofactor>
</comment>
<reference evidence="8 9" key="1">
    <citation type="submission" date="2017-05" db="EMBL/GenBank/DDBJ databases">
        <authorList>
            <person name="Varghese N."/>
            <person name="Submissions S."/>
        </authorList>
    </citation>
    <scope>NUCLEOTIDE SEQUENCE [LARGE SCALE GENOMIC DNA]</scope>
    <source>
        <strain evidence="8 9">DSM 45474</strain>
    </source>
</reference>
<dbReference type="SUPFAM" id="SSF53383">
    <property type="entry name" value="PLP-dependent transferases"/>
    <property type="match status" value="1"/>
</dbReference>
<proteinExistence type="inferred from homology"/>
<keyword evidence="3" id="KW-0210">Decarboxylase</keyword>
<evidence type="ECO:0000313" key="8">
    <source>
        <dbReference type="EMBL" id="SMO81816.1"/>
    </source>
</evidence>
<comment type="similarity">
    <text evidence="2">Belongs to the Orn/Lys/Arg decarboxylase class-I family.</text>
</comment>
<dbReference type="RefSeq" id="WP_142506131.1">
    <property type="nucleotide sequence ID" value="NZ_FXTI01000008.1"/>
</dbReference>
<evidence type="ECO:0000259" key="7">
    <source>
        <dbReference type="Pfam" id="PF03711"/>
    </source>
</evidence>
<sequence>MKDQTEAPLFQALLHHKNEMEGNFHVPGHKQGQAFDVQGRKWFKDILSVDLTEVGELDDLHDPSGAILDAQTLAAEAFGADQTHFLVGGSTAGNLALILGTCRAGDRLIVHRSSHQSVFHGCILAGVRPVFLSGRGHEPLGGQLQATDLENMLSRYPEAKGVLITSPDYFGRVQPVSDLSMVCQRFGVPLMVDEAHGAHFGFHPSLPKSALRMNADGVVQSTHKMLPAMTMASMLHLQGDRLDREQISYWLKVIQSSSPSYPLMASLDLARRFLVQEGKVQLQRIIEMISQMRKKIWNLEQLTEDWVPGSDPLKICIRSRKSISGYRLLQWLEDRKHSMEMADHEKVLAVMTVGTNQDDVDRLTDLLYRLDREMVTMEENQPISIPENPWWSECAISLDQLRMKENERVSLDQAVNRISAAMVTPYPPGIPLVLPGETFTQEKVTQIRHVLDHGGRVRGLTCGFPPKVSVIQ</sequence>
<dbReference type="Pfam" id="PF01276">
    <property type="entry name" value="OKR_DC_1"/>
    <property type="match status" value="1"/>
</dbReference>
<evidence type="ECO:0000256" key="2">
    <source>
        <dbReference type="ARBA" id="ARBA00010671"/>
    </source>
</evidence>